<dbReference type="PANTHER" id="PTHR47027:SF26">
    <property type="entry name" value="REVERSE TRANSCRIPTASE DOMAIN-CONTAINING PROTEIN"/>
    <property type="match status" value="1"/>
</dbReference>
<organism evidence="1 2">
    <name type="scientific">Pleurodeles waltl</name>
    <name type="common">Iberian ribbed newt</name>
    <dbReference type="NCBI Taxonomy" id="8319"/>
    <lineage>
        <taxon>Eukaryota</taxon>
        <taxon>Metazoa</taxon>
        <taxon>Chordata</taxon>
        <taxon>Craniata</taxon>
        <taxon>Vertebrata</taxon>
        <taxon>Euteleostomi</taxon>
        <taxon>Amphibia</taxon>
        <taxon>Batrachia</taxon>
        <taxon>Caudata</taxon>
        <taxon>Salamandroidea</taxon>
        <taxon>Salamandridae</taxon>
        <taxon>Pleurodelinae</taxon>
        <taxon>Pleurodeles</taxon>
    </lineage>
</organism>
<dbReference type="PANTHER" id="PTHR47027">
    <property type="entry name" value="REVERSE TRANSCRIPTASE DOMAIN-CONTAINING PROTEIN"/>
    <property type="match status" value="1"/>
</dbReference>
<protein>
    <submittedName>
        <fullName evidence="1">Uncharacterized protein</fullName>
    </submittedName>
</protein>
<sequence length="191" mass="22121">MNRFSTAYRNFGLTISTKKTEVLYRTAPQKTYAEPTITSEGEMLKAVDKFTYLGSTLSRSVNIDNEVDTRITKATSAFGRLRESVWKRREVKLSPKLKMYKVVILLTLLYACETWTVYERHAKKLNRSHMNCLRRLLKMTWQDKVPGTDVLSQAGLPRIYNLLRRAQVQLAGHIVHMKSFGIDPDFWETLA</sequence>
<keyword evidence="2" id="KW-1185">Reference proteome</keyword>
<name>A0AAV7SCK2_PLEWA</name>
<proteinExistence type="predicted"/>
<comment type="caution">
    <text evidence="1">The sequence shown here is derived from an EMBL/GenBank/DDBJ whole genome shotgun (WGS) entry which is preliminary data.</text>
</comment>
<evidence type="ECO:0000313" key="2">
    <source>
        <dbReference type="Proteomes" id="UP001066276"/>
    </source>
</evidence>
<reference evidence="1" key="1">
    <citation type="journal article" date="2022" name="bioRxiv">
        <title>Sequencing and chromosome-scale assembly of the giantPleurodeles waltlgenome.</title>
        <authorList>
            <person name="Brown T."/>
            <person name="Elewa A."/>
            <person name="Iarovenko S."/>
            <person name="Subramanian E."/>
            <person name="Araus A.J."/>
            <person name="Petzold A."/>
            <person name="Susuki M."/>
            <person name="Suzuki K.-i.T."/>
            <person name="Hayashi T."/>
            <person name="Toyoda A."/>
            <person name="Oliveira C."/>
            <person name="Osipova E."/>
            <person name="Leigh N.D."/>
            <person name="Simon A."/>
            <person name="Yun M.H."/>
        </authorList>
    </citation>
    <scope>NUCLEOTIDE SEQUENCE</scope>
    <source>
        <strain evidence="1">20211129_DDA</strain>
        <tissue evidence="1">Liver</tissue>
    </source>
</reference>
<dbReference type="Proteomes" id="UP001066276">
    <property type="component" value="Chromosome 4_2"/>
</dbReference>
<accession>A0AAV7SCK2</accession>
<gene>
    <name evidence="1" type="ORF">NDU88_002309</name>
</gene>
<dbReference type="AlphaFoldDB" id="A0AAV7SCK2"/>
<evidence type="ECO:0000313" key="1">
    <source>
        <dbReference type="EMBL" id="KAJ1161828.1"/>
    </source>
</evidence>
<dbReference type="EMBL" id="JANPWB010000008">
    <property type="protein sequence ID" value="KAJ1161828.1"/>
    <property type="molecule type" value="Genomic_DNA"/>
</dbReference>